<dbReference type="OrthoDB" id="666972at2759"/>
<feature type="domain" description="Superoxide dismutase copper/zinc binding" evidence="3">
    <location>
        <begin position="63"/>
        <end position="193"/>
    </location>
</feature>
<dbReference type="AlphaFoldDB" id="A0A9Q1JDV2"/>
<accession>A0A9Q1JDV2</accession>
<comment type="cofactor">
    <cofactor evidence="1">
        <name>Cu cation</name>
        <dbReference type="ChEBI" id="CHEBI:23378"/>
    </cofactor>
    <text evidence="1">Binds 1 copper ion per subunit.</text>
</comment>
<keyword evidence="1" id="KW-0560">Oxidoreductase</keyword>
<dbReference type="Proteomes" id="UP001152622">
    <property type="component" value="Chromosome 1"/>
</dbReference>
<evidence type="ECO:0000313" key="5">
    <source>
        <dbReference type="Proteomes" id="UP001152622"/>
    </source>
</evidence>
<dbReference type="SUPFAM" id="SSF49329">
    <property type="entry name" value="Cu,Zn superoxide dismutase-like"/>
    <property type="match status" value="1"/>
</dbReference>
<dbReference type="CDD" id="cd00305">
    <property type="entry name" value="Cu-Zn_Superoxide_Dismutase"/>
    <property type="match status" value="1"/>
</dbReference>
<evidence type="ECO:0000313" key="4">
    <source>
        <dbReference type="EMBL" id="KAJ8382078.1"/>
    </source>
</evidence>
<keyword evidence="5" id="KW-1185">Reference proteome</keyword>
<name>A0A9Q1JDV2_SYNKA</name>
<feature type="signal peptide" evidence="2">
    <location>
        <begin position="1"/>
        <end position="23"/>
    </location>
</feature>
<dbReference type="InterPro" id="IPR036423">
    <property type="entry name" value="SOD-like_Cu/Zn_dom_sf"/>
</dbReference>
<dbReference type="InterPro" id="IPR001424">
    <property type="entry name" value="SOD_Cu_Zn_dom"/>
</dbReference>
<dbReference type="GO" id="GO:0004784">
    <property type="term" value="F:superoxide dismutase activity"/>
    <property type="evidence" value="ECO:0007669"/>
    <property type="project" value="UniProtKB-EC"/>
</dbReference>
<dbReference type="InterPro" id="IPR018152">
    <property type="entry name" value="SOD_Cu/Zn_BS"/>
</dbReference>
<dbReference type="GO" id="GO:0005507">
    <property type="term" value="F:copper ion binding"/>
    <property type="evidence" value="ECO:0007669"/>
    <property type="project" value="InterPro"/>
</dbReference>
<comment type="similarity">
    <text evidence="1">Belongs to the Cu-Zn superoxide dismutase family.</text>
</comment>
<dbReference type="EC" id="1.15.1.1" evidence="1"/>
<organism evidence="4 5">
    <name type="scientific">Synaphobranchus kaupii</name>
    <name type="common">Kaup's arrowtooth eel</name>
    <dbReference type="NCBI Taxonomy" id="118154"/>
    <lineage>
        <taxon>Eukaryota</taxon>
        <taxon>Metazoa</taxon>
        <taxon>Chordata</taxon>
        <taxon>Craniata</taxon>
        <taxon>Vertebrata</taxon>
        <taxon>Euteleostomi</taxon>
        <taxon>Actinopterygii</taxon>
        <taxon>Neopterygii</taxon>
        <taxon>Teleostei</taxon>
        <taxon>Anguilliformes</taxon>
        <taxon>Synaphobranchidae</taxon>
        <taxon>Synaphobranchus</taxon>
    </lineage>
</organism>
<keyword evidence="1" id="KW-0862">Zinc</keyword>
<feature type="chain" id="PRO_5040221853" description="Superoxide dismutase [Cu-Zn]" evidence="2">
    <location>
        <begin position="24"/>
        <end position="211"/>
    </location>
</feature>
<keyword evidence="2" id="KW-0732">Signal</keyword>
<comment type="catalytic activity">
    <reaction evidence="1">
        <text>2 superoxide + 2 H(+) = H2O2 + O2</text>
        <dbReference type="Rhea" id="RHEA:20696"/>
        <dbReference type="ChEBI" id="CHEBI:15378"/>
        <dbReference type="ChEBI" id="CHEBI:15379"/>
        <dbReference type="ChEBI" id="CHEBI:16240"/>
        <dbReference type="ChEBI" id="CHEBI:18421"/>
        <dbReference type="EC" id="1.15.1.1"/>
    </reaction>
</comment>
<dbReference type="Gene3D" id="2.60.40.200">
    <property type="entry name" value="Superoxide dismutase, copper/zinc binding domain"/>
    <property type="match status" value="1"/>
</dbReference>
<comment type="cofactor">
    <cofactor evidence="1">
        <name>Zn(2+)</name>
        <dbReference type="ChEBI" id="CHEBI:29105"/>
    </cofactor>
    <text evidence="1">Binds 1 zinc ion per subunit.</text>
</comment>
<comment type="function">
    <text evidence="1">Destroys radicals which are normally produced within the cells and which are toxic to biological systems.</text>
</comment>
<evidence type="ECO:0000256" key="2">
    <source>
        <dbReference type="SAM" id="SignalP"/>
    </source>
</evidence>
<sequence length="211" mass="23471">MGRKKQSFSCLLLVIFLGSQTFCCEEISLTEDASPSVPDFNETRYAVCEMRPSSSLPEGQLQISGQVLFKQVYPKETLRVMVNLHGFPSKDDQFRAIHIHEFGDLINGCESTGGHYNPLKVDHPNHPGDLGNFSGLHKHIRQHMRSLATLFGERSVLGRAVVIHEKEDDMGRGGDEGSLLHGNAGRRLACCIIGISSSKHWDKTVEPSREE</sequence>
<keyword evidence="1" id="KW-0186">Copper</keyword>
<gene>
    <name evidence="4" type="ORF">SKAU_G00028560</name>
</gene>
<protein>
    <recommendedName>
        <fullName evidence="1">Superoxide dismutase [Cu-Zn]</fullName>
        <ecNumber evidence="1">1.15.1.1</ecNumber>
    </recommendedName>
</protein>
<dbReference type="PANTHER" id="PTHR10003">
    <property type="entry name" value="SUPEROXIDE DISMUTASE CU-ZN -RELATED"/>
    <property type="match status" value="1"/>
</dbReference>
<dbReference type="PROSITE" id="PS00332">
    <property type="entry name" value="SOD_CU_ZN_2"/>
    <property type="match status" value="1"/>
</dbReference>
<proteinExistence type="inferred from homology"/>
<dbReference type="Pfam" id="PF00080">
    <property type="entry name" value="Sod_Cu"/>
    <property type="match status" value="1"/>
</dbReference>
<dbReference type="PRINTS" id="PR00068">
    <property type="entry name" value="CUZNDISMTASE"/>
</dbReference>
<reference evidence="4" key="1">
    <citation type="journal article" date="2023" name="Science">
        <title>Genome structures resolve the early diversification of teleost fishes.</title>
        <authorList>
            <person name="Parey E."/>
            <person name="Louis A."/>
            <person name="Montfort J."/>
            <person name="Bouchez O."/>
            <person name="Roques C."/>
            <person name="Iampietro C."/>
            <person name="Lluch J."/>
            <person name="Castinel A."/>
            <person name="Donnadieu C."/>
            <person name="Desvignes T."/>
            <person name="Floi Bucao C."/>
            <person name="Jouanno E."/>
            <person name="Wen M."/>
            <person name="Mejri S."/>
            <person name="Dirks R."/>
            <person name="Jansen H."/>
            <person name="Henkel C."/>
            <person name="Chen W.J."/>
            <person name="Zahm M."/>
            <person name="Cabau C."/>
            <person name="Klopp C."/>
            <person name="Thompson A.W."/>
            <person name="Robinson-Rechavi M."/>
            <person name="Braasch I."/>
            <person name="Lecointre G."/>
            <person name="Bobe J."/>
            <person name="Postlethwait J.H."/>
            <person name="Berthelot C."/>
            <person name="Roest Crollius H."/>
            <person name="Guiguen Y."/>
        </authorList>
    </citation>
    <scope>NUCLEOTIDE SEQUENCE</scope>
    <source>
        <strain evidence="4">WJC10195</strain>
    </source>
</reference>
<evidence type="ECO:0000259" key="3">
    <source>
        <dbReference type="Pfam" id="PF00080"/>
    </source>
</evidence>
<comment type="caution">
    <text evidence="4">The sequence shown here is derived from an EMBL/GenBank/DDBJ whole genome shotgun (WGS) entry which is preliminary data.</text>
</comment>
<dbReference type="EMBL" id="JAINUF010000001">
    <property type="protein sequence ID" value="KAJ8382078.1"/>
    <property type="molecule type" value="Genomic_DNA"/>
</dbReference>
<evidence type="ECO:0000256" key="1">
    <source>
        <dbReference type="RuleBase" id="RU000393"/>
    </source>
</evidence>
<keyword evidence="1" id="KW-0479">Metal-binding</keyword>
<dbReference type="InterPro" id="IPR024134">
    <property type="entry name" value="SOD_Cu/Zn_/chaperone"/>
</dbReference>